<dbReference type="Gene3D" id="1.20.1440.20">
    <property type="entry name" value="LemA-like domain"/>
    <property type="match status" value="1"/>
</dbReference>
<dbReference type="InterPro" id="IPR007156">
    <property type="entry name" value="MamQ_LemA"/>
</dbReference>
<dbReference type="Pfam" id="PF04011">
    <property type="entry name" value="LemA"/>
    <property type="match status" value="1"/>
</dbReference>
<keyword evidence="7" id="KW-1185">Reference proteome</keyword>
<dbReference type="Proteomes" id="UP000198238">
    <property type="component" value="Chromosome"/>
</dbReference>
<evidence type="ECO:0000313" key="7">
    <source>
        <dbReference type="Proteomes" id="UP000198238"/>
    </source>
</evidence>
<dbReference type="PANTHER" id="PTHR34478:SF2">
    <property type="entry name" value="MEMBRANE PROTEIN"/>
    <property type="match status" value="1"/>
</dbReference>
<accession>A0A220RZY3</accession>
<dbReference type="RefSeq" id="WP_089035454.1">
    <property type="nucleotide sequence ID" value="NZ_CP022278.1"/>
</dbReference>
<dbReference type="EMBL" id="CP022278">
    <property type="protein sequence ID" value="ASK26733.1"/>
    <property type="molecule type" value="Genomic_DNA"/>
</dbReference>
<dbReference type="SUPFAM" id="SSF140478">
    <property type="entry name" value="LemA-like"/>
    <property type="match status" value="1"/>
</dbReference>
<keyword evidence="4" id="KW-1133">Transmembrane helix</keyword>
<protein>
    <submittedName>
        <fullName evidence="6">Uncharacterized protein</fullName>
    </submittedName>
</protein>
<evidence type="ECO:0000256" key="1">
    <source>
        <dbReference type="ARBA" id="ARBA00004167"/>
    </source>
</evidence>
<reference evidence="6 7" key="1">
    <citation type="submission" date="2017-06" db="EMBL/GenBank/DDBJ databases">
        <title>Neisseria chenwenguii sp. nov., isolated from the intestinal contents of Tibetan Plateau Pika in Yushu, Qinghai Province, China.</title>
        <authorList>
            <person name="Zhang G."/>
        </authorList>
    </citation>
    <scope>NUCLEOTIDE SEQUENCE [LARGE SCALE GENOMIC DNA]</scope>
    <source>
        <strain evidence="6 7">10023</strain>
    </source>
</reference>
<evidence type="ECO:0000256" key="5">
    <source>
        <dbReference type="ARBA" id="ARBA00023136"/>
    </source>
</evidence>
<proteinExistence type="inferred from homology"/>
<evidence type="ECO:0000256" key="4">
    <source>
        <dbReference type="ARBA" id="ARBA00022989"/>
    </source>
</evidence>
<evidence type="ECO:0000256" key="2">
    <source>
        <dbReference type="ARBA" id="ARBA00008854"/>
    </source>
</evidence>
<keyword evidence="3" id="KW-0812">Transmembrane</keyword>
<comment type="similarity">
    <text evidence="2">Belongs to the LemA family.</text>
</comment>
<dbReference type="GO" id="GO:0016020">
    <property type="term" value="C:membrane"/>
    <property type="evidence" value="ECO:0007669"/>
    <property type="project" value="UniProtKB-SubCell"/>
</dbReference>
<evidence type="ECO:0000256" key="3">
    <source>
        <dbReference type="ARBA" id="ARBA00022692"/>
    </source>
</evidence>
<dbReference type="PANTHER" id="PTHR34478">
    <property type="entry name" value="PROTEIN LEMA"/>
    <property type="match status" value="1"/>
</dbReference>
<organism evidence="6 7">
    <name type="scientific">Neisseria chenwenguii</name>
    <dbReference type="NCBI Taxonomy" id="1853278"/>
    <lineage>
        <taxon>Bacteria</taxon>
        <taxon>Pseudomonadati</taxon>
        <taxon>Pseudomonadota</taxon>
        <taxon>Betaproteobacteria</taxon>
        <taxon>Neisseriales</taxon>
        <taxon>Neisseriaceae</taxon>
        <taxon>Neisseria</taxon>
    </lineage>
</organism>
<keyword evidence="5" id="KW-0472">Membrane</keyword>
<sequence length="195" mass="21585">MGMLSLLFAAILLLGLMMAYRQKLEKSRNNYQDSFVALKIALSCRHQAVKYVLDAAQLYLLNDHTIEPKLLIACTEAEQALSRAAKSFSSESVAVLSSAEAKLNGLLKEMQPLLDINPLACSDKRLSAQLEMLDAAESDVVVARRAYNRAAERYNQLTNRFPFALCAGCMGYKSSAGLVKFQDNNVTQMSRQLLV</sequence>
<gene>
    <name evidence="6" type="ORF">BG910_02315</name>
</gene>
<comment type="subcellular location">
    <subcellularLocation>
        <location evidence="1">Membrane</location>
        <topology evidence="1">Single-pass membrane protein</topology>
    </subcellularLocation>
</comment>
<dbReference type="InterPro" id="IPR023353">
    <property type="entry name" value="LemA-like_dom_sf"/>
</dbReference>
<dbReference type="OrthoDB" id="8607038at2"/>
<name>A0A220RZY3_9NEIS</name>
<evidence type="ECO:0000313" key="6">
    <source>
        <dbReference type="EMBL" id="ASK26733.1"/>
    </source>
</evidence>
<dbReference type="AlphaFoldDB" id="A0A220RZY3"/>
<dbReference type="KEGG" id="nei:BG910_02315"/>